<protein>
    <submittedName>
        <fullName evidence="4">DUF4974 domain-containing protein</fullName>
    </submittedName>
</protein>
<evidence type="ECO:0000256" key="1">
    <source>
        <dbReference type="SAM" id="Phobius"/>
    </source>
</evidence>
<keyword evidence="1" id="KW-0812">Transmembrane</keyword>
<feature type="transmembrane region" description="Helical" evidence="1">
    <location>
        <begin position="92"/>
        <end position="110"/>
    </location>
</feature>
<evidence type="ECO:0000259" key="2">
    <source>
        <dbReference type="Pfam" id="PF04773"/>
    </source>
</evidence>
<dbReference type="Proteomes" id="UP000318815">
    <property type="component" value="Unassembled WGS sequence"/>
</dbReference>
<dbReference type="OrthoDB" id="641696at2"/>
<dbReference type="Gene3D" id="2.60.120.1440">
    <property type="match status" value="1"/>
</dbReference>
<evidence type="ECO:0000259" key="3">
    <source>
        <dbReference type="Pfam" id="PF16344"/>
    </source>
</evidence>
<dbReference type="Gene3D" id="3.55.50.30">
    <property type="match status" value="1"/>
</dbReference>
<dbReference type="InterPro" id="IPR012373">
    <property type="entry name" value="Ferrdict_sens_TM"/>
</dbReference>
<comment type="caution">
    <text evidence="4">The sequence shown here is derived from an EMBL/GenBank/DDBJ whole genome shotgun (WGS) entry which is preliminary data.</text>
</comment>
<accession>A0A5C6LKE0</accession>
<dbReference type="Pfam" id="PF16344">
    <property type="entry name" value="FecR_C"/>
    <property type="match status" value="1"/>
</dbReference>
<feature type="domain" description="FecR protein" evidence="2">
    <location>
        <begin position="186"/>
        <end position="280"/>
    </location>
</feature>
<organism evidence="4 5">
    <name type="scientific">Chitinophaga pinensis</name>
    <dbReference type="NCBI Taxonomy" id="79329"/>
    <lineage>
        <taxon>Bacteria</taxon>
        <taxon>Pseudomonadati</taxon>
        <taxon>Bacteroidota</taxon>
        <taxon>Chitinophagia</taxon>
        <taxon>Chitinophagales</taxon>
        <taxon>Chitinophagaceae</taxon>
        <taxon>Chitinophaga</taxon>
    </lineage>
</organism>
<feature type="domain" description="Protein FecR C-terminal" evidence="3">
    <location>
        <begin position="327"/>
        <end position="394"/>
    </location>
</feature>
<dbReference type="PANTHER" id="PTHR30273">
    <property type="entry name" value="PERIPLASMIC SIGNAL SENSOR AND SIGMA FACTOR ACTIVATOR FECR-RELATED"/>
    <property type="match status" value="1"/>
</dbReference>
<dbReference type="GO" id="GO:0016989">
    <property type="term" value="F:sigma factor antagonist activity"/>
    <property type="evidence" value="ECO:0007669"/>
    <property type="project" value="TreeGrafter"/>
</dbReference>
<reference evidence="4 5" key="1">
    <citation type="submission" date="2019-08" db="EMBL/GenBank/DDBJ databases">
        <title>Whole genome sequencing of chitin degrading bacteria Chitinophaga pinensis YS16.</title>
        <authorList>
            <person name="Singh R.P."/>
            <person name="Manchanda G."/>
            <person name="Maurya I.K."/>
            <person name="Joshi N.K."/>
            <person name="Srivastava A.K."/>
        </authorList>
    </citation>
    <scope>NUCLEOTIDE SEQUENCE [LARGE SCALE GENOMIC DNA]</scope>
    <source>
        <strain evidence="4 5">YS-16</strain>
    </source>
</reference>
<proteinExistence type="predicted"/>
<dbReference type="Pfam" id="PF04773">
    <property type="entry name" value="FecR"/>
    <property type="match status" value="1"/>
</dbReference>
<dbReference type="PANTHER" id="PTHR30273:SF2">
    <property type="entry name" value="PROTEIN FECR"/>
    <property type="match status" value="1"/>
</dbReference>
<evidence type="ECO:0000313" key="5">
    <source>
        <dbReference type="Proteomes" id="UP000318815"/>
    </source>
</evidence>
<dbReference type="AlphaFoldDB" id="A0A5C6LKE0"/>
<gene>
    <name evidence="4" type="ORF">FEF09_25515</name>
</gene>
<dbReference type="InterPro" id="IPR032508">
    <property type="entry name" value="FecR_C"/>
</dbReference>
<evidence type="ECO:0000313" key="4">
    <source>
        <dbReference type="EMBL" id="TWV94675.1"/>
    </source>
</evidence>
<keyword evidence="5" id="KW-1185">Reference proteome</keyword>
<name>A0A5C6LKE0_9BACT</name>
<sequence>MTEKNHYIAVLIAKYLDNSLNEAEEIELTAWINAEAHHRDLFEQMTDPEQLTTHLQQFYTYDSDKISRKISQHIPEFNAEPARIRPVYLRKWGWAAAIAMLLVGGSYYWASRLHNRPAVIASVPVNIEPGKQGAILTLSDGREVVLDSLHSGIVANQSGASIVLSEGQLVYDPTTTGNMDVQYNIMTTPAGRQFQVTLPDGTNVWLNAASSIRFPTSFAGNERRVEITGEVYFDVIKNANKPFIVAVKDKLDIEVLGTSFNVNAYENERTIRATLINGSIRVGVPSTDHKKAVTLQQGQQAGIINSKITITDNQDPEKILAWKNGLFNFDGANLEEVMRELERWYDIEVVYENGIPNADKFIGEMTRQIALTDLLDILKRFQVDFRVEGRKLIVVNR</sequence>
<keyword evidence="1" id="KW-1133">Transmembrane helix</keyword>
<dbReference type="InterPro" id="IPR006860">
    <property type="entry name" value="FecR"/>
</dbReference>
<dbReference type="EMBL" id="VOHS01000045">
    <property type="protein sequence ID" value="TWV94675.1"/>
    <property type="molecule type" value="Genomic_DNA"/>
</dbReference>
<dbReference type="RefSeq" id="WP_146307733.1">
    <property type="nucleotide sequence ID" value="NZ_VOHS01000045.1"/>
</dbReference>
<keyword evidence="1" id="KW-0472">Membrane</keyword>